<evidence type="ECO:0000259" key="2">
    <source>
        <dbReference type="PROSITE" id="PS51194"/>
    </source>
</evidence>
<name>A0ABT7N049_9MICO</name>
<dbReference type="InterPro" id="IPR050742">
    <property type="entry name" value="Helicase_Restrict-Modif_Enz"/>
</dbReference>
<keyword evidence="3" id="KW-0347">Helicase</keyword>
<dbReference type="RefSeq" id="WP_286289005.1">
    <property type="nucleotide sequence ID" value="NZ_JASXSZ010000003.1"/>
</dbReference>
<evidence type="ECO:0000259" key="1">
    <source>
        <dbReference type="PROSITE" id="PS51192"/>
    </source>
</evidence>
<dbReference type="InterPro" id="IPR008969">
    <property type="entry name" value="CarboxyPept-like_regulatory"/>
</dbReference>
<keyword evidence="3" id="KW-0547">Nucleotide-binding</keyword>
<dbReference type="InterPro" id="IPR006935">
    <property type="entry name" value="Helicase/UvrB_N"/>
</dbReference>
<feature type="domain" description="Helicase C-terminal" evidence="2">
    <location>
        <begin position="423"/>
        <end position="588"/>
    </location>
</feature>
<sequence length="850" mass="93088">MALSERETRTQLIDPMLAASGWDESLVEEEYQYRPGRLRLLGEQTVRDEPQFVDYVLRAEPRGAILAALEAKDESHAPGAGLQQALAYAVDVDAPFALASNGHEIVEQDVRTGAVRRLNAFPTPEELLERWQNVAPSRGATVTSRSGETVPNPLLQPAFAFPGARPMRYYQERAVSASIEEMLNGRHRALLSLATGTGKTFIAFNLVHKLLTTGYVKRVLFIADRVSLRDQAYNEFGGLGDRRGVVVNGQVPLQRDVHFAIYQSLYADSAAGGRVYEQYPRDFFDLVVIDECHRSGYGDWGAILDYFSGAFHLGMTATPKQDDSIDTYAFFASENLDADGQPRPVYEYSLGRGIDDGFLATYKVLRVNTTVDDGLVIKDEVEKGAELLVPEGTTPRDVYDMKEFEREIIVPDRTRVLCEHLAGVLRKYGALDKTMVFCVTMEHAELVRSELQRLLGSETGKNLYAARIVSEERDAMPLLEQFQLASSTEPVVVTTVDLLTTGVNAPSVRNIVFMKPVGSVTTFKQIIGRGSRLDELTGKTFFRVIDYTNATRLFDDWDLPSLPSVQGPLAGETSVAGTVRDDETAELIAGASISVRLGGRLLAETSTDDDGAFSVGSLPPAVVDVFITASGYTRRHLRVDTTTGEATQMVVALRRPSQGERRLKISGIEVSIAEEIEVDLGNGHILKPSEYLARAREVILERVQTLEELRSIWQAAKTRGELEEYLALHQVTPELLSLVLARTDVDGFDLLAAVAFGASLVGLGTRATAAVTRIDAEYPTIDGAFITALLDKFRLGGVGEIATSEIFGLSPFVTDWGGVLGVTEMFGGPAAVGGFLRAVQVALFELEIDE</sequence>
<feature type="domain" description="Helicase ATP-binding" evidence="1">
    <location>
        <begin position="180"/>
        <end position="337"/>
    </location>
</feature>
<dbReference type="Gene3D" id="3.90.1570.30">
    <property type="match status" value="1"/>
</dbReference>
<dbReference type="SMART" id="SM00487">
    <property type="entry name" value="DEXDc"/>
    <property type="match status" value="1"/>
</dbReference>
<organism evidence="3 4">
    <name type="scientific">Microbacterium candidum</name>
    <dbReference type="NCBI Taxonomy" id="3041922"/>
    <lineage>
        <taxon>Bacteria</taxon>
        <taxon>Bacillati</taxon>
        <taxon>Actinomycetota</taxon>
        <taxon>Actinomycetes</taxon>
        <taxon>Micrococcales</taxon>
        <taxon>Microbacteriaceae</taxon>
        <taxon>Microbacterium</taxon>
    </lineage>
</organism>
<dbReference type="Gene3D" id="2.60.40.1120">
    <property type="entry name" value="Carboxypeptidase-like, regulatory domain"/>
    <property type="match status" value="1"/>
</dbReference>
<reference evidence="3 4" key="1">
    <citation type="submission" date="2023-06" db="EMBL/GenBank/DDBJ databases">
        <title>Microbacterium sp. nov., isolated from a waste landfill.</title>
        <authorList>
            <person name="Wen W."/>
        </authorList>
    </citation>
    <scope>NUCLEOTIDE SEQUENCE [LARGE SCALE GENOMIC DNA]</scope>
    <source>
        <strain evidence="3 4">ASV49</strain>
    </source>
</reference>
<dbReference type="CDD" id="cd18799">
    <property type="entry name" value="SF2_C_EcoAI-like"/>
    <property type="match status" value="1"/>
</dbReference>
<evidence type="ECO:0000313" key="4">
    <source>
        <dbReference type="Proteomes" id="UP001235064"/>
    </source>
</evidence>
<comment type="caution">
    <text evidence="3">The sequence shown here is derived from an EMBL/GenBank/DDBJ whole genome shotgun (WGS) entry which is preliminary data.</text>
</comment>
<dbReference type="SUPFAM" id="SSF49464">
    <property type="entry name" value="Carboxypeptidase regulatory domain-like"/>
    <property type="match status" value="1"/>
</dbReference>
<dbReference type="SUPFAM" id="SSF52540">
    <property type="entry name" value="P-loop containing nucleoside triphosphate hydrolases"/>
    <property type="match status" value="2"/>
</dbReference>
<dbReference type="Pfam" id="PF04851">
    <property type="entry name" value="ResIII"/>
    <property type="match status" value="1"/>
</dbReference>
<keyword evidence="3" id="KW-0067">ATP-binding</keyword>
<dbReference type="PANTHER" id="PTHR47396">
    <property type="entry name" value="TYPE I RESTRICTION ENZYME ECOKI R PROTEIN"/>
    <property type="match status" value="1"/>
</dbReference>
<dbReference type="GO" id="GO:0004386">
    <property type="term" value="F:helicase activity"/>
    <property type="evidence" value="ECO:0007669"/>
    <property type="project" value="UniProtKB-KW"/>
</dbReference>
<evidence type="ECO:0000313" key="3">
    <source>
        <dbReference type="EMBL" id="MDL9980074.1"/>
    </source>
</evidence>
<dbReference type="InterPro" id="IPR001650">
    <property type="entry name" value="Helicase_C-like"/>
</dbReference>
<dbReference type="PROSITE" id="PS51192">
    <property type="entry name" value="HELICASE_ATP_BIND_1"/>
    <property type="match status" value="1"/>
</dbReference>
<keyword evidence="4" id="KW-1185">Reference proteome</keyword>
<dbReference type="Proteomes" id="UP001235064">
    <property type="component" value="Unassembled WGS sequence"/>
</dbReference>
<dbReference type="Pfam" id="PF13620">
    <property type="entry name" value="CarboxypepD_reg"/>
    <property type="match status" value="1"/>
</dbReference>
<dbReference type="NCBIfam" id="NF046051">
    <property type="entry name" value="restrict_EcoAI"/>
    <property type="match status" value="1"/>
</dbReference>
<dbReference type="PANTHER" id="PTHR47396:SF1">
    <property type="entry name" value="ATP-DEPENDENT HELICASE IRC3-RELATED"/>
    <property type="match status" value="1"/>
</dbReference>
<dbReference type="InterPro" id="IPR013670">
    <property type="entry name" value="EcoEI_R_C_dom"/>
</dbReference>
<dbReference type="Pfam" id="PF08463">
    <property type="entry name" value="EcoEI_R_C"/>
    <property type="match status" value="1"/>
</dbReference>
<dbReference type="EMBL" id="JASXSZ010000003">
    <property type="protein sequence ID" value="MDL9980074.1"/>
    <property type="molecule type" value="Genomic_DNA"/>
</dbReference>
<dbReference type="PROSITE" id="PS51194">
    <property type="entry name" value="HELICASE_CTER"/>
    <property type="match status" value="1"/>
</dbReference>
<dbReference type="InterPro" id="IPR014001">
    <property type="entry name" value="Helicase_ATP-bd"/>
</dbReference>
<dbReference type="Gene3D" id="3.40.50.300">
    <property type="entry name" value="P-loop containing nucleotide triphosphate hydrolases"/>
    <property type="match status" value="2"/>
</dbReference>
<dbReference type="Pfam" id="PF00271">
    <property type="entry name" value="Helicase_C"/>
    <property type="match status" value="1"/>
</dbReference>
<dbReference type="InterPro" id="IPR027417">
    <property type="entry name" value="P-loop_NTPase"/>
</dbReference>
<protein>
    <submittedName>
        <fullName evidence="3">DEAD/DEAH box helicase family protein</fullName>
    </submittedName>
</protein>
<keyword evidence="3" id="KW-0378">Hydrolase</keyword>
<accession>A0ABT7N049</accession>
<gene>
    <name evidence="3" type="ORF">QSV35_12090</name>
</gene>
<proteinExistence type="predicted"/>
<dbReference type="CDD" id="cd18032">
    <property type="entry name" value="DEXHc_RE_I_III_res"/>
    <property type="match status" value="1"/>
</dbReference>